<protein>
    <submittedName>
        <fullName evidence="1">Protein DEHYDRATION-INDUCED 19-like protein 2-like isoform X1</fullName>
    </submittedName>
</protein>
<reference evidence="1" key="1">
    <citation type="journal article" date="2023" name="GigaByte">
        <title>Genome assembly of the bearded iris, Iris pallida Lam.</title>
        <authorList>
            <person name="Bruccoleri R.E."/>
            <person name="Oakeley E.J."/>
            <person name="Faust A.M.E."/>
            <person name="Altorfer M."/>
            <person name="Dessus-Babus S."/>
            <person name="Burckhardt D."/>
            <person name="Oertli M."/>
            <person name="Naumann U."/>
            <person name="Petersen F."/>
            <person name="Wong J."/>
        </authorList>
    </citation>
    <scope>NUCLEOTIDE SEQUENCE</scope>
    <source>
        <strain evidence="1">GSM-AAB239-AS_SAM_17_03QT</strain>
    </source>
</reference>
<evidence type="ECO:0000313" key="2">
    <source>
        <dbReference type="Proteomes" id="UP001140949"/>
    </source>
</evidence>
<keyword evidence="2" id="KW-1185">Reference proteome</keyword>
<evidence type="ECO:0000313" key="1">
    <source>
        <dbReference type="EMBL" id="KAJ6795609.1"/>
    </source>
</evidence>
<gene>
    <name evidence="1" type="ORF">M6B38_225580</name>
</gene>
<dbReference type="EMBL" id="JANAVB010041816">
    <property type="protein sequence ID" value="KAJ6795609.1"/>
    <property type="molecule type" value="Genomic_DNA"/>
</dbReference>
<reference evidence="1" key="2">
    <citation type="submission" date="2023-04" db="EMBL/GenBank/DDBJ databases">
        <authorList>
            <person name="Bruccoleri R.E."/>
            <person name="Oakeley E.J."/>
            <person name="Faust A.-M."/>
            <person name="Dessus-Babus S."/>
            <person name="Altorfer M."/>
            <person name="Burckhardt D."/>
            <person name="Oertli M."/>
            <person name="Naumann U."/>
            <person name="Petersen F."/>
            <person name="Wong J."/>
        </authorList>
    </citation>
    <scope>NUCLEOTIDE SEQUENCE</scope>
    <source>
        <strain evidence="1">GSM-AAB239-AS_SAM_17_03QT</strain>
        <tissue evidence="1">Leaf</tissue>
    </source>
</reference>
<dbReference type="Proteomes" id="UP001140949">
    <property type="component" value="Unassembled WGS sequence"/>
</dbReference>
<name>A0AAX6DVA1_IRIPA</name>
<comment type="caution">
    <text evidence="1">The sequence shown here is derived from an EMBL/GenBank/DDBJ whole genome shotgun (WGS) entry which is preliminary data.</text>
</comment>
<accession>A0AAX6DVA1</accession>
<sequence length="172" mass="19846">MESDSWSRFSRRHHQSALQSRYGRSVLGVRGLRCRRGRVVAGGLPLPFLRRGLRYRRALLPHRRRAPGGVQKRSMSCLCSKGWDGHGWAYNHAARQFLQDILLNIMDYWHFATTKEIPPWFIWIPFNTFFAEERAKGRKSTSSSRRVIIFSCSFQCGARSSSIVSDLLVTCV</sequence>
<dbReference type="AlphaFoldDB" id="A0AAX6DVA1"/>
<proteinExistence type="predicted"/>
<organism evidence="1 2">
    <name type="scientific">Iris pallida</name>
    <name type="common">Sweet iris</name>
    <dbReference type="NCBI Taxonomy" id="29817"/>
    <lineage>
        <taxon>Eukaryota</taxon>
        <taxon>Viridiplantae</taxon>
        <taxon>Streptophyta</taxon>
        <taxon>Embryophyta</taxon>
        <taxon>Tracheophyta</taxon>
        <taxon>Spermatophyta</taxon>
        <taxon>Magnoliopsida</taxon>
        <taxon>Liliopsida</taxon>
        <taxon>Asparagales</taxon>
        <taxon>Iridaceae</taxon>
        <taxon>Iridoideae</taxon>
        <taxon>Irideae</taxon>
        <taxon>Iris</taxon>
    </lineage>
</organism>